<dbReference type="InterPro" id="IPR006015">
    <property type="entry name" value="Universal_stress_UspA"/>
</dbReference>
<dbReference type="CDD" id="cd00293">
    <property type="entry name" value="USP-like"/>
    <property type="match status" value="1"/>
</dbReference>
<dbReference type="Proteomes" id="UP001208690">
    <property type="component" value="Unassembled WGS sequence"/>
</dbReference>
<dbReference type="InterPro" id="IPR006016">
    <property type="entry name" value="UspA"/>
</dbReference>
<dbReference type="Pfam" id="PF00582">
    <property type="entry name" value="Usp"/>
    <property type="match status" value="1"/>
</dbReference>
<sequence>MTRRTTLLVLNAETPDGVISEAAEIAAAHQNRLTCLLIGPAPALPMYAYGVPPYGSMSIPDNWSELVVEAQQAQSNRVDEIEALLAKSGAAGDVRPVMCATADVRQWVSRSACVSDEAFIAPSLRDAPEIFREVAYGVLFQSPIGLRANGSTAPEAERVFIAWNTSQEAASAVHAALPYLRAAKEVVVGCIDPVMTQQDDGQDPGTDVAAWLSHHGCTVTVSQYPSGGRDVAACILDRAQEIGADLVVMGAYGHARMVQAVFGGTTRSMLEQTDMPVFLAH</sequence>
<evidence type="ECO:0000259" key="2">
    <source>
        <dbReference type="Pfam" id="PF00582"/>
    </source>
</evidence>
<feature type="domain" description="UspA" evidence="2">
    <location>
        <begin position="228"/>
        <end position="279"/>
    </location>
</feature>
<evidence type="ECO:0000313" key="4">
    <source>
        <dbReference type="Proteomes" id="UP001208690"/>
    </source>
</evidence>
<dbReference type="SUPFAM" id="SSF52402">
    <property type="entry name" value="Adenine nucleotide alpha hydrolases-like"/>
    <property type="match status" value="1"/>
</dbReference>
<proteinExistence type="inferred from homology"/>
<name>A0ABT3BD23_9RHOB</name>
<evidence type="ECO:0000256" key="1">
    <source>
        <dbReference type="ARBA" id="ARBA00008791"/>
    </source>
</evidence>
<gene>
    <name evidence="3" type="ORF">MUB52_08580</name>
</gene>
<reference evidence="3 4" key="1">
    <citation type="submission" date="2022-04" db="EMBL/GenBank/DDBJ databases">
        <title>Roseobacter sp. WL0113 is a bacterium isolated from neritic sediment.</title>
        <authorList>
            <person name="Wang L."/>
            <person name="He W."/>
            <person name="Zhang D.-F."/>
        </authorList>
    </citation>
    <scope>NUCLEOTIDE SEQUENCE [LARGE SCALE GENOMIC DNA]</scope>
    <source>
        <strain evidence="3 4">WL0113</strain>
    </source>
</reference>
<comment type="similarity">
    <text evidence="1">Belongs to the universal stress protein A family.</text>
</comment>
<dbReference type="EMBL" id="JALIEB010000004">
    <property type="protein sequence ID" value="MCV3271481.1"/>
    <property type="molecule type" value="Genomic_DNA"/>
</dbReference>
<dbReference type="Gene3D" id="3.40.50.12370">
    <property type="match status" value="1"/>
</dbReference>
<protein>
    <submittedName>
        <fullName evidence="3">Universal stress protein</fullName>
    </submittedName>
</protein>
<accession>A0ABT3BD23</accession>
<evidence type="ECO:0000313" key="3">
    <source>
        <dbReference type="EMBL" id="MCV3271481.1"/>
    </source>
</evidence>
<comment type="caution">
    <text evidence="3">The sequence shown here is derived from an EMBL/GenBank/DDBJ whole genome shotgun (WGS) entry which is preliminary data.</text>
</comment>
<dbReference type="PRINTS" id="PR01438">
    <property type="entry name" value="UNVRSLSTRESS"/>
</dbReference>
<organism evidence="3 4">
    <name type="scientific">Roseobacter sinensis</name>
    <dbReference type="NCBI Taxonomy" id="2931391"/>
    <lineage>
        <taxon>Bacteria</taxon>
        <taxon>Pseudomonadati</taxon>
        <taxon>Pseudomonadota</taxon>
        <taxon>Alphaproteobacteria</taxon>
        <taxon>Rhodobacterales</taxon>
        <taxon>Roseobacteraceae</taxon>
        <taxon>Roseobacter</taxon>
    </lineage>
</organism>
<keyword evidence="4" id="KW-1185">Reference proteome</keyword>
<dbReference type="RefSeq" id="WP_263843799.1">
    <property type="nucleotide sequence ID" value="NZ_JALIEB010000004.1"/>
</dbReference>